<dbReference type="AlphaFoldDB" id="A0A811NI53"/>
<protein>
    <submittedName>
        <fullName evidence="1">Uncharacterized protein</fullName>
    </submittedName>
</protein>
<gene>
    <name evidence="1" type="ORF">NCGR_LOCUS17410</name>
</gene>
<proteinExistence type="predicted"/>
<evidence type="ECO:0000313" key="1">
    <source>
        <dbReference type="EMBL" id="CAD6225300.1"/>
    </source>
</evidence>
<comment type="caution">
    <text evidence="1">The sequence shown here is derived from an EMBL/GenBank/DDBJ whole genome shotgun (WGS) entry which is preliminary data.</text>
</comment>
<reference evidence="1" key="1">
    <citation type="submission" date="2020-10" db="EMBL/GenBank/DDBJ databases">
        <authorList>
            <person name="Han B."/>
            <person name="Lu T."/>
            <person name="Zhao Q."/>
            <person name="Huang X."/>
            <person name="Zhao Y."/>
        </authorList>
    </citation>
    <scope>NUCLEOTIDE SEQUENCE</scope>
</reference>
<accession>A0A811NI53</accession>
<evidence type="ECO:0000313" key="2">
    <source>
        <dbReference type="Proteomes" id="UP000604825"/>
    </source>
</evidence>
<name>A0A811NI53_9POAL</name>
<dbReference type="EMBL" id="CAJGYO010000004">
    <property type="protein sequence ID" value="CAD6225300.1"/>
    <property type="molecule type" value="Genomic_DNA"/>
</dbReference>
<dbReference type="Proteomes" id="UP000604825">
    <property type="component" value="Unassembled WGS sequence"/>
</dbReference>
<keyword evidence="2" id="KW-1185">Reference proteome</keyword>
<organism evidence="1 2">
    <name type="scientific">Miscanthus lutarioriparius</name>
    <dbReference type="NCBI Taxonomy" id="422564"/>
    <lineage>
        <taxon>Eukaryota</taxon>
        <taxon>Viridiplantae</taxon>
        <taxon>Streptophyta</taxon>
        <taxon>Embryophyta</taxon>
        <taxon>Tracheophyta</taxon>
        <taxon>Spermatophyta</taxon>
        <taxon>Magnoliopsida</taxon>
        <taxon>Liliopsida</taxon>
        <taxon>Poales</taxon>
        <taxon>Poaceae</taxon>
        <taxon>PACMAD clade</taxon>
        <taxon>Panicoideae</taxon>
        <taxon>Andropogonodae</taxon>
        <taxon>Andropogoneae</taxon>
        <taxon>Saccharinae</taxon>
        <taxon>Miscanthus</taxon>
    </lineage>
</organism>
<sequence length="133" mass="14504">MQAPQLRPPLSLGRRVSHACCRAGCRAELGGRHAAAPAATRLHLCPGLVHPNVYVAAVFDYIDAVEVCAPFFSVWIWGSISMELSWPSIFISDQKPGDLVPISAGVSGFRCAHRLFVQMTYPYACKENSTPEC</sequence>